<name>A0A804QIL8_MAIZE</name>
<keyword evidence="1" id="KW-0472">Membrane</keyword>
<evidence type="ECO:0000256" key="1">
    <source>
        <dbReference type="SAM" id="Phobius"/>
    </source>
</evidence>
<dbReference type="Proteomes" id="UP000007305">
    <property type="component" value="Chromosome 7"/>
</dbReference>
<keyword evidence="1" id="KW-1133">Transmembrane helix</keyword>
<proteinExistence type="predicted"/>
<dbReference type="InParanoid" id="A0A804QIL8"/>
<feature type="transmembrane region" description="Helical" evidence="1">
    <location>
        <begin position="12"/>
        <end position="31"/>
    </location>
</feature>
<dbReference type="Gramene" id="Zm00001eb332080_T001">
    <property type="protein sequence ID" value="Zm00001eb332080_P001"/>
    <property type="gene ID" value="Zm00001eb332080"/>
</dbReference>
<reference evidence="3" key="1">
    <citation type="submission" date="2015-12" db="EMBL/GenBank/DDBJ databases">
        <title>Update maize B73 reference genome by single molecule sequencing technologies.</title>
        <authorList>
            <consortium name="Maize Genome Sequencing Project"/>
            <person name="Ware D."/>
        </authorList>
    </citation>
    <scope>NUCLEOTIDE SEQUENCE [LARGE SCALE GENOMIC DNA]</scope>
    <source>
        <strain evidence="3">cv. B73</strain>
    </source>
</reference>
<evidence type="ECO:0000313" key="2">
    <source>
        <dbReference type="EnsemblPlants" id="Zm00001eb332080_P001"/>
    </source>
</evidence>
<reference evidence="2" key="3">
    <citation type="submission" date="2021-05" db="UniProtKB">
        <authorList>
            <consortium name="EnsemblPlants"/>
        </authorList>
    </citation>
    <scope>IDENTIFICATION</scope>
    <source>
        <strain evidence="2">cv. B73</strain>
    </source>
</reference>
<evidence type="ECO:0000313" key="3">
    <source>
        <dbReference type="Proteomes" id="UP000007305"/>
    </source>
</evidence>
<organism evidence="2 3">
    <name type="scientific">Zea mays</name>
    <name type="common">Maize</name>
    <dbReference type="NCBI Taxonomy" id="4577"/>
    <lineage>
        <taxon>Eukaryota</taxon>
        <taxon>Viridiplantae</taxon>
        <taxon>Streptophyta</taxon>
        <taxon>Embryophyta</taxon>
        <taxon>Tracheophyta</taxon>
        <taxon>Spermatophyta</taxon>
        <taxon>Magnoliopsida</taxon>
        <taxon>Liliopsida</taxon>
        <taxon>Poales</taxon>
        <taxon>Poaceae</taxon>
        <taxon>PACMAD clade</taxon>
        <taxon>Panicoideae</taxon>
        <taxon>Andropogonodae</taxon>
        <taxon>Andropogoneae</taxon>
        <taxon>Tripsacinae</taxon>
        <taxon>Zea</taxon>
    </lineage>
</organism>
<sequence>MACARSSVATSAASVAVLLLLSLFMLTALVRRMGPYLPLLHRALLLAQAYLAIYFATLELTATAMGLEPLHFIHAASPTAYAWTQATQSLSFMAYLVL</sequence>
<protein>
    <submittedName>
        <fullName evidence="2">Uncharacterized protein</fullName>
    </submittedName>
</protein>
<dbReference type="PANTHER" id="PTHR35310:SF1">
    <property type="entry name" value="CELL WALL INTEGRITY_STRESS RESPONSE COMPONENT-LIKE PROTEIN"/>
    <property type="match status" value="1"/>
</dbReference>
<keyword evidence="1" id="KW-0812">Transmembrane</keyword>
<dbReference type="AlphaFoldDB" id="A0A804QIL8"/>
<dbReference type="EnsemblPlants" id="Zm00001eb332080_T001">
    <property type="protein sequence ID" value="Zm00001eb332080_P001"/>
    <property type="gene ID" value="Zm00001eb332080"/>
</dbReference>
<accession>A0A804QIL8</accession>
<feature type="transmembrane region" description="Helical" evidence="1">
    <location>
        <begin position="43"/>
        <end position="67"/>
    </location>
</feature>
<keyword evidence="3" id="KW-1185">Reference proteome</keyword>
<dbReference type="PANTHER" id="PTHR35310">
    <property type="entry name" value="CELL WALL INTEGRITY/STRESS RESPONSE COMPONENT-LIKE PROTEIN"/>
    <property type="match status" value="1"/>
</dbReference>
<reference evidence="2" key="2">
    <citation type="submission" date="2019-07" db="EMBL/GenBank/DDBJ databases">
        <authorList>
            <person name="Seetharam A."/>
            <person name="Woodhouse M."/>
            <person name="Cannon E."/>
        </authorList>
    </citation>
    <scope>NUCLEOTIDE SEQUENCE [LARGE SCALE GENOMIC DNA]</scope>
    <source>
        <strain evidence="2">cv. B73</strain>
    </source>
</reference>